<keyword evidence="4 8" id="KW-1133">Transmembrane helix</keyword>
<feature type="transmembrane region" description="Helical" evidence="8">
    <location>
        <begin position="7"/>
        <end position="29"/>
    </location>
</feature>
<accession>A0ABU7G2E6</accession>
<evidence type="ECO:0000256" key="3">
    <source>
        <dbReference type="ARBA" id="ARBA00022692"/>
    </source>
</evidence>
<dbReference type="Pfam" id="PF07885">
    <property type="entry name" value="Ion_trans_2"/>
    <property type="match status" value="1"/>
</dbReference>
<dbReference type="Gene3D" id="1.20.120.350">
    <property type="entry name" value="Voltage-gated potassium channels. Chain C"/>
    <property type="match status" value="1"/>
</dbReference>
<evidence type="ECO:0000256" key="7">
    <source>
        <dbReference type="ARBA" id="ARBA00023303"/>
    </source>
</evidence>
<name>A0ABU7G2E6_9ALTE</name>
<protein>
    <submittedName>
        <fullName evidence="10">Ion channel</fullName>
    </submittedName>
</protein>
<evidence type="ECO:0000256" key="2">
    <source>
        <dbReference type="ARBA" id="ARBA00022448"/>
    </source>
</evidence>
<dbReference type="Gene3D" id="1.20.5.110">
    <property type="match status" value="1"/>
</dbReference>
<dbReference type="SUPFAM" id="SSF81324">
    <property type="entry name" value="Voltage-gated potassium channels"/>
    <property type="match status" value="1"/>
</dbReference>
<evidence type="ECO:0000256" key="5">
    <source>
        <dbReference type="ARBA" id="ARBA00023065"/>
    </source>
</evidence>
<comment type="caution">
    <text evidence="10">The sequence shown here is derived from an EMBL/GenBank/DDBJ whole genome shotgun (WGS) entry which is preliminary data.</text>
</comment>
<dbReference type="Gene3D" id="1.10.287.70">
    <property type="match status" value="1"/>
</dbReference>
<keyword evidence="6 8" id="KW-0472">Membrane</keyword>
<organism evidence="10 11">
    <name type="scientific">Agarivorans aestuarii</name>
    <dbReference type="NCBI Taxonomy" id="1563703"/>
    <lineage>
        <taxon>Bacteria</taxon>
        <taxon>Pseudomonadati</taxon>
        <taxon>Pseudomonadota</taxon>
        <taxon>Gammaproteobacteria</taxon>
        <taxon>Alteromonadales</taxon>
        <taxon>Alteromonadaceae</taxon>
        <taxon>Agarivorans</taxon>
    </lineage>
</organism>
<feature type="transmembrane region" description="Helical" evidence="8">
    <location>
        <begin position="180"/>
        <end position="205"/>
    </location>
</feature>
<sequence>MKTHVNAFDLVMLLLSLIAILIVSSLLFYPADSQLRALLINLDTLICVVFIVHFLLSAIRSKSPVNYCKHHWIDLLASIPMVEALRLLRFFHAIKLIKALSEQRHLLANLKHRRVESAAATVLFTLLVIILLGSIGILLAEQDQAGSQISSAGEALWWAVVTISTVGYGDFVPVTDAGRIIAGIMILTGVGFFGAISGLMSTVLLRGKSQSEHQLEQLLLAQQQEQQLIKQQLHQIQQQLDELVTKNK</sequence>
<comment type="subcellular location">
    <subcellularLocation>
        <location evidence="1">Membrane</location>
        <topology evidence="1">Multi-pass membrane protein</topology>
    </subcellularLocation>
</comment>
<proteinExistence type="predicted"/>
<feature type="domain" description="Potassium channel" evidence="9">
    <location>
        <begin position="125"/>
        <end position="204"/>
    </location>
</feature>
<dbReference type="PANTHER" id="PTHR11537">
    <property type="entry name" value="VOLTAGE-GATED POTASSIUM CHANNEL"/>
    <property type="match status" value="1"/>
</dbReference>
<evidence type="ECO:0000313" key="10">
    <source>
        <dbReference type="EMBL" id="MEE1673573.1"/>
    </source>
</evidence>
<evidence type="ECO:0000256" key="8">
    <source>
        <dbReference type="SAM" id="Phobius"/>
    </source>
</evidence>
<keyword evidence="2" id="KW-0813">Transport</keyword>
<dbReference type="EMBL" id="JAYDYW010000005">
    <property type="protein sequence ID" value="MEE1673573.1"/>
    <property type="molecule type" value="Genomic_DNA"/>
</dbReference>
<feature type="transmembrane region" description="Helical" evidence="8">
    <location>
        <begin position="35"/>
        <end position="56"/>
    </location>
</feature>
<evidence type="ECO:0000256" key="4">
    <source>
        <dbReference type="ARBA" id="ARBA00022989"/>
    </source>
</evidence>
<evidence type="ECO:0000256" key="6">
    <source>
        <dbReference type="ARBA" id="ARBA00023136"/>
    </source>
</evidence>
<keyword evidence="5" id="KW-0406">Ion transport</keyword>
<evidence type="ECO:0000256" key="1">
    <source>
        <dbReference type="ARBA" id="ARBA00004141"/>
    </source>
</evidence>
<evidence type="ECO:0000259" key="9">
    <source>
        <dbReference type="Pfam" id="PF07885"/>
    </source>
</evidence>
<keyword evidence="3 8" id="KW-0812">Transmembrane</keyword>
<keyword evidence="11" id="KW-1185">Reference proteome</keyword>
<dbReference type="InterPro" id="IPR013099">
    <property type="entry name" value="K_chnl_dom"/>
</dbReference>
<dbReference type="InterPro" id="IPR027359">
    <property type="entry name" value="Volt_channel_dom_sf"/>
</dbReference>
<feature type="transmembrane region" description="Helical" evidence="8">
    <location>
        <begin position="118"/>
        <end position="140"/>
    </location>
</feature>
<dbReference type="RefSeq" id="WP_163133138.1">
    <property type="nucleotide sequence ID" value="NZ_JAYDYW010000005.1"/>
</dbReference>
<evidence type="ECO:0000313" key="11">
    <source>
        <dbReference type="Proteomes" id="UP001310248"/>
    </source>
</evidence>
<gene>
    <name evidence="10" type="ORF">SNR37_002998</name>
</gene>
<dbReference type="Proteomes" id="UP001310248">
    <property type="component" value="Unassembled WGS sequence"/>
</dbReference>
<keyword evidence="7" id="KW-0407">Ion channel</keyword>
<reference evidence="11" key="1">
    <citation type="submission" date="2023-07" db="EMBL/GenBank/DDBJ databases">
        <title>Draft genome sequence of Agarivorans aestuarii strain ZMCS4, a CAZymes producing bacteria isolated from the marine brown algae Clodostephus spongiosus.</title>
        <authorList>
            <person name="Lorente B."/>
            <person name="Cabral C."/>
            <person name="Frias J."/>
            <person name="Faria J."/>
            <person name="Toubarro D."/>
        </authorList>
    </citation>
    <scope>NUCLEOTIDE SEQUENCE [LARGE SCALE GENOMIC DNA]</scope>
    <source>
        <strain evidence="11">ZMCS4</strain>
    </source>
</reference>
<dbReference type="PANTHER" id="PTHR11537:SF254">
    <property type="entry name" value="POTASSIUM VOLTAGE-GATED CHANNEL PROTEIN SHAB"/>
    <property type="match status" value="1"/>
</dbReference>
<dbReference type="InterPro" id="IPR028325">
    <property type="entry name" value="VG_K_chnl"/>
</dbReference>